<dbReference type="InterPro" id="IPR015590">
    <property type="entry name" value="Aldehyde_DH_dom"/>
</dbReference>
<dbReference type="Pfam" id="PF00171">
    <property type="entry name" value="Aldedh"/>
    <property type="match status" value="1"/>
</dbReference>
<dbReference type="PROSITE" id="PS00070">
    <property type="entry name" value="ALDEHYDE_DEHYDR_CYS"/>
    <property type="match status" value="1"/>
</dbReference>
<dbReference type="InterPro" id="IPR016161">
    <property type="entry name" value="Ald_DH/histidinol_DH"/>
</dbReference>
<dbReference type="FunFam" id="3.40.605.10:FF:000012">
    <property type="entry name" value="NAD-dependent succinate-semialdehyde dehydrogenase"/>
    <property type="match status" value="1"/>
</dbReference>
<comment type="caution">
    <text evidence="8">The sequence shown here is derived from an EMBL/GenBank/DDBJ whole genome shotgun (WGS) entry which is preliminary data.</text>
</comment>
<evidence type="ECO:0000259" key="6">
    <source>
        <dbReference type="Pfam" id="PF00171"/>
    </source>
</evidence>
<dbReference type="GO" id="GO:0009450">
    <property type="term" value="P:gamma-aminobutyric acid catabolic process"/>
    <property type="evidence" value="ECO:0007669"/>
    <property type="project" value="TreeGrafter"/>
</dbReference>
<feature type="domain" description="Aldehyde dehydrogenase" evidence="6">
    <location>
        <begin position="68"/>
        <end position="520"/>
    </location>
</feature>
<dbReference type="RefSeq" id="XP_018662147.1">
    <property type="nucleotide sequence ID" value="XM_018804607.1"/>
</dbReference>
<dbReference type="Proteomes" id="UP000236546">
    <property type="component" value="Unassembled WGS sequence"/>
</dbReference>
<dbReference type="EMBL" id="JPDN02000001">
    <property type="protein sequence ID" value="PON30706.1"/>
    <property type="molecule type" value="Genomic_DNA"/>
</dbReference>
<reference evidence="7 10" key="2">
    <citation type="submission" date="2017-02" db="EMBL/GenBank/DDBJ databases">
        <title>Genomes of Trichoderma spp. with biocontrol activity.</title>
        <authorList>
            <person name="Gardiner D."/>
            <person name="Kazan K."/>
            <person name="Vos C."/>
            <person name="Harvey P."/>
        </authorList>
    </citation>
    <scope>NUCLEOTIDE SEQUENCE [LARGE SCALE GENOMIC DNA]</scope>
    <source>
        <strain evidence="7 10">A5MH</strain>
    </source>
</reference>
<dbReference type="GeneID" id="29984690"/>
<reference evidence="8 9" key="1">
    <citation type="journal article" date="2016" name="Genome Announc.">
        <title>Draft Whole-Genome Sequence of Trichoderma gamsii T6085, a Promising Biocontrol Agent of Fusarium Head Blight on Wheat.</title>
        <authorList>
            <person name="Baroncelli R."/>
            <person name="Zapparata A."/>
            <person name="Piaggeschi G."/>
            <person name="Sarrocco S."/>
            <person name="Vannacci G."/>
        </authorList>
    </citation>
    <scope>NUCLEOTIDE SEQUENCE [LARGE SCALE GENOMIC DNA]</scope>
    <source>
        <strain evidence="8 9">T6085</strain>
    </source>
</reference>
<keyword evidence="3 5" id="KW-0560">Oxidoreductase</keyword>
<evidence type="ECO:0000313" key="8">
    <source>
        <dbReference type="EMBL" id="PON30706.1"/>
    </source>
</evidence>
<keyword evidence="2" id="KW-0521">NADP</keyword>
<name>A0A0W7VRS1_9HYPO</name>
<dbReference type="CDD" id="cd07105">
    <property type="entry name" value="ALDH_SaliADH"/>
    <property type="match status" value="1"/>
</dbReference>
<evidence type="ECO:0000313" key="9">
    <source>
        <dbReference type="Proteomes" id="UP000054821"/>
    </source>
</evidence>
<dbReference type="AlphaFoldDB" id="A0A0W7VRS1"/>
<dbReference type="InterPro" id="IPR016163">
    <property type="entry name" value="Ald_DH_C"/>
</dbReference>
<reference evidence="8" key="3">
    <citation type="submission" date="2017-08" db="EMBL/GenBank/DDBJ databases">
        <title>Trichoderma gamsii strain T6085, whole genome shotgun sequencing project.</title>
        <authorList>
            <person name="Baroncelli R."/>
        </authorList>
    </citation>
    <scope>NUCLEOTIDE SEQUENCE</scope>
    <source>
        <strain evidence="8">T6085</strain>
    </source>
</reference>
<evidence type="ECO:0000256" key="4">
    <source>
        <dbReference type="PROSITE-ProRule" id="PRU10007"/>
    </source>
</evidence>
<dbReference type="GO" id="GO:0004777">
    <property type="term" value="F:succinate-semialdehyde dehydrogenase (NAD+) activity"/>
    <property type="evidence" value="ECO:0007669"/>
    <property type="project" value="TreeGrafter"/>
</dbReference>
<dbReference type="Gene3D" id="3.40.605.10">
    <property type="entry name" value="Aldehyde Dehydrogenase, Chain A, domain 1"/>
    <property type="match status" value="1"/>
</dbReference>
<dbReference type="InterPro" id="IPR016162">
    <property type="entry name" value="Ald_DH_N"/>
</dbReference>
<evidence type="ECO:0000256" key="2">
    <source>
        <dbReference type="ARBA" id="ARBA00022857"/>
    </source>
</evidence>
<evidence type="ECO:0000256" key="5">
    <source>
        <dbReference type="RuleBase" id="RU003345"/>
    </source>
</evidence>
<dbReference type="InterPro" id="IPR029510">
    <property type="entry name" value="Ald_DH_CS_GLU"/>
</dbReference>
<feature type="active site" evidence="4">
    <location>
        <position position="300"/>
    </location>
</feature>
<dbReference type="EMBL" id="MTYH01000016">
    <property type="protein sequence ID" value="PNP46278.1"/>
    <property type="molecule type" value="Genomic_DNA"/>
</dbReference>
<dbReference type="PANTHER" id="PTHR43353:SF6">
    <property type="entry name" value="CYTOPLASMIC ALDEHYDE DEHYDROGENASE (EUROFUNG)"/>
    <property type="match status" value="1"/>
</dbReference>
<proteinExistence type="inferred from homology"/>
<protein>
    <recommendedName>
        <fullName evidence="6">Aldehyde dehydrogenase domain-containing protein</fullName>
    </recommendedName>
</protein>
<evidence type="ECO:0000256" key="3">
    <source>
        <dbReference type="ARBA" id="ARBA00023002"/>
    </source>
</evidence>
<accession>A0A0W7VRS1</accession>
<dbReference type="PROSITE" id="PS00687">
    <property type="entry name" value="ALDEHYDE_DEHYDR_GLU"/>
    <property type="match status" value="1"/>
</dbReference>
<dbReference type="PANTHER" id="PTHR43353">
    <property type="entry name" value="SUCCINATE-SEMIALDEHYDE DEHYDROGENASE, MITOCHONDRIAL"/>
    <property type="match status" value="1"/>
</dbReference>
<dbReference type="STRING" id="398673.A0A0W7VRS1"/>
<dbReference type="Gene3D" id="3.40.309.10">
    <property type="entry name" value="Aldehyde Dehydrogenase, Chain A, domain 2"/>
    <property type="match status" value="1"/>
</dbReference>
<dbReference type="Proteomes" id="UP000054821">
    <property type="component" value="Unassembled WGS sequence"/>
</dbReference>
<evidence type="ECO:0000313" key="10">
    <source>
        <dbReference type="Proteomes" id="UP000236546"/>
    </source>
</evidence>
<evidence type="ECO:0000256" key="1">
    <source>
        <dbReference type="ARBA" id="ARBA00009986"/>
    </source>
</evidence>
<keyword evidence="9" id="KW-1185">Reference proteome</keyword>
<dbReference type="SUPFAM" id="SSF53720">
    <property type="entry name" value="ALDH-like"/>
    <property type="match status" value="1"/>
</dbReference>
<organism evidence="8 9">
    <name type="scientific">Trichoderma gamsii</name>
    <dbReference type="NCBI Taxonomy" id="398673"/>
    <lineage>
        <taxon>Eukaryota</taxon>
        <taxon>Fungi</taxon>
        <taxon>Dikarya</taxon>
        <taxon>Ascomycota</taxon>
        <taxon>Pezizomycotina</taxon>
        <taxon>Sordariomycetes</taxon>
        <taxon>Hypocreomycetidae</taxon>
        <taxon>Hypocreales</taxon>
        <taxon>Hypocreaceae</taxon>
        <taxon>Trichoderma</taxon>
    </lineage>
</organism>
<evidence type="ECO:0000313" key="7">
    <source>
        <dbReference type="EMBL" id="PNP46278.1"/>
    </source>
</evidence>
<dbReference type="OrthoDB" id="310895at2759"/>
<dbReference type="InterPro" id="IPR050740">
    <property type="entry name" value="Aldehyde_DH_Superfamily"/>
</dbReference>
<dbReference type="InterPro" id="IPR016160">
    <property type="entry name" value="Ald_DH_CS_CYS"/>
</dbReference>
<sequence length="524" mass="56417">MALRQASLMRPRFVLRHINGFALRQGPSFHSVATRSQQSQAANKTRSEAEATPTVPFIINGSDYYAERIFDVVSPVTGEVTHRCGSASVADADAAVDAAAEAFKTWRRTTPSHRRDIFLKAADLFQKRGDELAQIMMSETGAAAPWALFNINTSADLIRDAAGRISSIEGSFPTLMDPDTSGIVLREPYGVVLSVAPWNATYILPARSMVGPVAAGNTAILKASELSPQTMRALISIFHEAGLPNGVMNMIAHDRDSAAEITEALIANPLVRKVNFTGSTNVGKAIGRLAGEHLKPVLLELGGKAPAIVWDDADLDLAAKKCAFGALFHGGQTCMATERIIVHKNVKAQFQEKLKAAVNELYPSNGPGAILINEVAVKRNQALVQDAASKGATVFLGDASANEARKTEMRPVLLDNVTPDMDIYKTESFGPTIALYEVETEEQALQLANDTEYGLTSAVFTEDLKRGLRFARGIESGAVHINDMTVHDEAALPHGGTKSSGFGRFNATAGLEEWVRTKTITFKN</sequence>
<comment type="similarity">
    <text evidence="1 5">Belongs to the aldehyde dehydrogenase family.</text>
</comment>
<gene>
    <name evidence="8" type="ORF">TGAM01_v200126</name>
    <name evidence="7" type="ORF">TGAMA5MH_02313</name>
</gene>
<dbReference type="FunFam" id="3.40.309.10:FF:000010">
    <property type="entry name" value="Gamma-aminobutyraldehyde dehydrogenase"/>
    <property type="match status" value="1"/>
</dbReference>